<dbReference type="SUPFAM" id="SSF51161">
    <property type="entry name" value="Trimeric LpxA-like enzymes"/>
    <property type="match status" value="1"/>
</dbReference>
<sequence length="191" mass="20538">MGLIVHFGGFAPRIAEDAFIAPNATIVGDVEIGAGSSIWYGVVLRGDFNRIHIGTGSNIQDNSVVHVGDPPMDTFIGNDVLIGHMAMIHGCRIESGSFVGMQAMILDGAVVESGAFVAAGSFVTPGKRVKSGELWAGRPARRVRALTEKEETMIRRGPARYADLARMFRKNMSSDTQSIRSRSETDTSWGV</sequence>
<protein>
    <submittedName>
        <fullName evidence="1">Gamma carbonic anhydrase family protein</fullName>
    </submittedName>
</protein>
<name>A0ABS7VU18_9HYPH</name>
<dbReference type="InterPro" id="IPR001451">
    <property type="entry name" value="Hexapep"/>
</dbReference>
<dbReference type="InterPro" id="IPR050484">
    <property type="entry name" value="Transf_Hexapept/Carb_Anhydrase"/>
</dbReference>
<dbReference type="Gene3D" id="2.160.10.10">
    <property type="entry name" value="Hexapeptide repeat proteins"/>
    <property type="match status" value="1"/>
</dbReference>
<dbReference type="InterPro" id="IPR011004">
    <property type="entry name" value="Trimer_LpxA-like_sf"/>
</dbReference>
<dbReference type="RefSeq" id="WP_224315828.1">
    <property type="nucleotide sequence ID" value="NZ_JAIRBM010000027.1"/>
</dbReference>
<evidence type="ECO:0000313" key="1">
    <source>
        <dbReference type="EMBL" id="MBZ6079078.1"/>
    </source>
</evidence>
<gene>
    <name evidence="1" type="ORF">K9B37_22735</name>
</gene>
<dbReference type="EMBL" id="JAIRBM010000027">
    <property type="protein sequence ID" value="MBZ6079078.1"/>
    <property type="molecule type" value="Genomic_DNA"/>
</dbReference>
<dbReference type="InterPro" id="IPR047324">
    <property type="entry name" value="LbH_gamma_CA-like"/>
</dbReference>
<organism evidence="1 2">
    <name type="scientific">Microvirga puerhi</name>
    <dbReference type="NCBI Taxonomy" id="2876078"/>
    <lineage>
        <taxon>Bacteria</taxon>
        <taxon>Pseudomonadati</taxon>
        <taxon>Pseudomonadota</taxon>
        <taxon>Alphaproteobacteria</taxon>
        <taxon>Hyphomicrobiales</taxon>
        <taxon>Methylobacteriaceae</taxon>
        <taxon>Microvirga</taxon>
    </lineage>
</organism>
<accession>A0ABS7VU18</accession>
<keyword evidence="2" id="KW-1185">Reference proteome</keyword>
<dbReference type="PANTHER" id="PTHR13061:SF29">
    <property type="entry name" value="GAMMA CARBONIC ANHYDRASE-LIKE 1, MITOCHONDRIAL-RELATED"/>
    <property type="match status" value="1"/>
</dbReference>
<dbReference type="Proteomes" id="UP000704176">
    <property type="component" value="Unassembled WGS sequence"/>
</dbReference>
<proteinExistence type="predicted"/>
<comment type="caution">
    <text evidence="1">The sequence shown here is derived from an EMBL/GenBank/DDBJ whole genome shotgun (WGS) entry which is preliminary data.</text>
</comment>
<dbReference type="PANTHER" id="PTHR13061">
    <property type="entry name" value="DYNACTIN SUBUNIT P25"/>
    <property type="match status" value="1"/>
</dbReference>
<reference evidence="1 2" key="1">
    <citation type="submission" date="2021-09" db="EMBL/GenBank/DDBJ databases">
        <title>The complete genome sequence of a new microorganism.</title>
        <authorList>
            <person name="Zi Z."/>
        </authorList>
    </citation>
    <scope>NUCLEOTIDE SEQUENCE [LARGE SCALE GENOMIC DNA]</scope>
    <source>
        <strain evidence="1 2">WGZ8</strain>
    </source>
</reference>
<dbReference type="CDD" id="cd04645">
    <property type="entry name" value="LbH_gamma_CA_like"/>
    <property type="match status" value="1"/>
</dbReference>
<dbReference type="Pfam" id="PF00132">
    <property type="entry name" value="Hexapep"/>
    <property type="match status" value="1"/>
</dbReference>
<evidence type="ECO:0000313" key="2">
    <source>
        <dbReference type="Proteomes" id="UP000704176"/>
    </source>
</evidence>